<keyword evidence="2" id="KW-0217">Developmental protein</keyword>
<accession>A0AAD9BZU4</accession>
<evidence type="ECO:0000259" key="3">
    <source>
        <dbReference type="PROSITE" id="PS51145"/>
    </source>
</evidence>
<organism evidence="4 5">
    <name type="scientific">Dissostichus eleginoides</name>
    <name type="common">Patagonian toothfish</name>
    <name type="synonym">Dissostichus amissus</name>
    <dbReference type="NCBI Taxonomy" id="100907"/>
    <lineage>
        <taxon>Eukaryota</taxon>
        <taxon>Metazoa</taxon>
        <taxon>Chordata</taxon>
        <taxon>Craniata</taxon>
        <taxon>Vertebrata</taxon>
        <taxon>Euteleostomi</taxon>
        <taxon>Actinopterygii</taxon>
        <taxon>Neopterygii</taxon>
        <taxon>Teleostei</taxon>
        <taxon>Neoteleostei</taxon>
        <taxon>Acanthomorphata</taxon>
        <taxon>Eupercaria</taxon>
        <taxon>Perciformes</taxon>
        <taxon>Notothenioidei</taxon>
        <taxon>Nototheniidae</taxon>
        <taxon>Dissostichus</taxon>
    </lineage>
</organism>
<dbReference type="FunFam" id="2.20.100.10:FF:000002">
    <property type="entry name" value="Unc-5 netrin receptor C"/>
    <property type="match status" value="1"/>
</dbReference>
<comment type="similarity">
    <text evidence="2">Belongs to the unc-5 family.</text>
</comment>
<dbReference type="GO" id="GO:0005886">
    <property type="term" value="C:plasma membrane"/>
    <property type="evidence" value="ECO:0007669"/>
    <property type="project" value="UniProtKB-SubCell"/>
</dbReference>
<keyword evidence="2" id="KW-0393">Immunoglobulin domain</keyword>
<keyword evidence="2" id="KW-0812">Transmembrane</keyword>
<dbReference type="InterPro" id="IPR036383">
    <property type="entry name" value="TSP1_rpt_sf"/>
</dbReference>
<comment type="subcellular location">
    <subcellularLocation>
        <location evidence="2">Cell membrane</location>
        <topology evidence="2">Single-pass type I membrane protein</topology>
    </subcellularLocation>
</comment>
<reference evidence="4" key="1">
    <citation type="submission" date="2023-04" db="EMBL/GenBank/DDBJ databases">
        <title>Chromosome-level genome of Chaenocephalus aceratus.</title>
        <authorList>
            <person name="Park H."/>
        </authorList>
    </citation>
    <scope>NUCLEOTIDE SEQUENCE</scope>
    <source>
        <strain evidence="4">DE</strain>
        <tissue evidence="4">Muscle</tissue>
    </source>
</reference>
<dbReference type="SMART" id="SM00218">
    <property type="entry name" value="ZU5"/>
    <property type="match status" value="1"/>
</dbReference>
<feature type="transmembrane region" description="Helical" evidence="2">
    <location>
        <begin position="129"/>
        <end position="152"/>
    </location>
</feature>
<gene>
    <name evidence="4" type="ORF">KUDE01_007185</name>
</gene>
<keyword evidence="2" id="KW-0472">Membrane</keyword>
<dbReference type="Pfam" id="PF17217">
    <property type="entry name" value="UPA"/>
    <property type="match status" value="1"/>
</dbReference>
<dbReference type="FunFam" id="2.60.220.30:FF:000006">
    <property type="entry name" value="Unc-5 netrin receptor D"/>
    <property type="match status" value="1"/>
</dbReference>
<dbReference type="Gene3D" id="2.60.220.30">
    <property type="match status" value="1"/>
</dbReference>
<dbReference type="Pfam" id="PF00791">
    <property type="entry name" value="ZU5"/>
    <property type="match status" value="1"/>
</dbReference>
<dbReference type="PROSITE" id="PS51145">
    <property type="entry name" value="ZU5"/>
    <property type="match status" value="1"/>
</dbReference>
<keyword evidence="1" id="KW-1015">Disulfide bond</keyword>
<keyword evidence="5" id="KW-1185">Reference proteome</keyword>
<dbReference type="GO" id="GO:0005042">
    <property type="term" value="F:netrin receptor activity"/>
    <property type="evidence" value="ECO:0007669"/>
    <property type="project" value="UniProtKB-UniRule"/>
</dbReference>
<dbReference type="Proteomes" id="UP001228049">
    <property type="component" value="Unassembled WGS sequence"/>
</dbReference>
<dbReference type="SMART" id="SM00209">
    <property type="entry name" value="TSP1"/>
    <property type="match status" value="2"/>
</dbReference>
<dbReference type="InterPro" id="IPR037936">
    <property type="entry name" value="UNC5A-D"/>
</dbReference>
<evidence type="ECO:0000313" key="4">
    <source>
        <dbReference type="EMBL" id="KAK1892108.1"/>
    </source>
</evidence>
<keyword evidence="2" id="KW-1133">Transmembrane helix</keyword>
<dbReference type="EMBL" id="JASDAP010000013">
    <property type="protein sequence ID" value="KAK1892108.1"/>
    <property type="molecule type" value="Genomic_DNA"/>
</dbReference>
<evidence type="ECO:0000256" key="1">
    <source>
        <dbReference type="ARBA" id="ARBA00023157"/>
    </source>
</evidence>
<feature type="domain" description="ZU5" evidence="3">
    <location>
        <begin position="264"/>
        <end position="405"/>
    </location>
</feature>
<protein>
    <recommendedName>
        <fullName evidence="2">Netrin receptor UNC5</fullName>
    </recommendedName>
</protein>
<dbReference type="GO" id="GO:0007411">
    <property type="term" value="P:axon guidance"/>
    <property type="evidence" value="ECO:0007669"/>
    <property type="project" value="TreeGrafter"/>
</dbReference>
<dbReference type="Pfam" id="PF00090">
    <property type="entry name" value="TSP_1"/>
    <property type="match status" value="2"/>
</dbReference>
<dbReference type="PANTHER" id="PTHR12582:SF5">
    <property type="entry name" value="NETRIN RECEPTOR UNC5D"/>
    <property type="match status" value="1"/>
</dbReference>
<comment type="caution">
    <text evidence="4">The sequence shown here is derived from an EMBL/GenBank/DDBJ whole genome shotgun (WGS) entry which is preliminary data.</text>
</comment>
<keyword evidence="2 4" id="KW-0675">Receptor</keyword>
<dbReference type="InterPro" id="IPR000884">
    <property type="entry name" value="TSP1_rpt"/>
</dbReference>
<dbReference type="FunFam" id="2.20.100.10:FF:000001">
    <property type="entry name" value="semaphorin-5A isoform X1"/>
    <property type="match status" value="1"/>
</dbReference>
<dbReference type="AlphaFoldDB" id="A0AAD9BZU4"/>
<dbReference type="PANTHER" id="PTHR12582">
    <property type="entry name" value="NETRIN RECEPTOR UNC5"/>
    <property type="match status" value="1"/>
</dbReference>
<name>A0AAD9BZU4_DISEL</name>
<dbReference type="InterPro" id="IPR033772">
    <property type="entry name" value="UPA"/>
</dbReference>
<dbReference type="InterPro" id="IPR000906">
    <property type="entry name" value="ZU5_dom"/>
</dbReference>
<proteinExistence type="inferred from homology"/>
<feature type="non-terminal residue" evidence="4">
    <location>
        <position position="1"/>
    </location>
</feature>
<evidence type="ECO:0000256" key="2">
    <source>
        <dbReference type="RuleBase" id="RU367033"/>
    </source>
</evidence>
<comment type="function">
    <text evidence="2">Receptor for netrin required for axon guidance. Mediates axon repulsion of neuronal growth cones in the developing nervous system upon ligand binding.</text>
</comment>
<evidence type="ECO:0000313" key="5">
    <source>
        <dbReference type="Proteomes" id="UP001228049"/>
    </source>
</evidence>
<sequence>MANNIVSKRRSATANVIVFDWSPCNVPCGRGVQKRSRTCTNPAPLNGGAFCEGMSVQKITCSALCPVDGGWEEWSEWAVCNTQCEKHRQRACTSPPPRHQGRSCEGNSEETENCTEGLCTQSMDSSNDVALYSGLGAGIIAVAILVVAVMLYRKNHSEYGVDVIDSSALTGGFQSFNFKTTRQGNPLLLNSSVPPDLTSGRSFRTPLCFHDAANKDLFDPLPDIKVKVQSSFPRDSNLDYSDTEERHKKGLLALNGPLSAGKQLRASEVFGPTGGRLVLPNSGVSLLVPRGAVAENESCEMFMVINDGEASVETLERCEILLGPEVTYGPPGLDLSVPLALTIAHCAEPDPENWSVSLKRKTQDSKWEEVMSVEDESTSCYCLLDCGSVHLLLDQPGSYALVGEPLTQNAVKRLKLAVFGGLEAMSYILRVYCVDDTPHAFQGVVSAERSRGGQLLEEPKTLPFLANTFSLQVSIQDVPQFLWSIKPFTTCQRFSPKPRSSPARSACDRSKGHEQILQVYTAVTQTEKETPPSPLQTDSLSGPGAFSIPPSIQQRICSTFDTAEDWRLLAEKLQLQSVHGVCVSSGSVYGVCVCPLGACTVCVCPLGACTVCVCPLGACTMCVCPVGVCTVCVSSGSVCGVCVSSGSVVYGVCVSSGSVHDVCVCPVGACTVCVCPLGACTVCVCPLGACTVCVSSGSVYGVCVSSGSVHGVCVSSGSVYGVCVSSGSVHGVCVSSGSVYGVCVSSGSVYGVCVSSGSVYGVCVSSGSVHGVFVSSGSVYGVCVSCGSVHGIWASSVFPLYFLSRPLSGTWASCSNFLSRPLNLGFFSVPSLLPVLTSCLAPCQEPGLLQCSLVTSCSNFLSRPL</sequence>
<dbReference type="Gene3D" id="2.20.100.10">
    <property type="entry name" value="Thrombospondin type-1 (TSP1) repeat"/>
    <property type="match status" value="2"/>
</dbReference>
<dbReference type="SUPFAM" id="SSF82895">
    <property type="entry name" value="TSP-1 type 1 repeat"/>
    <property type="match status" value="2"/>
</dbReference>
<dbReference type="PROSITE" id="PS50092">
    <property type="entry name" value="TSP1"/>
    <property type="match status" value="2"/>
</dbReference>